<dbReference type="AlphaFoldDB" id="A0A2S8I0I6"/>
<proteinExistence type="predicted"/>
<reference evidence="2" key="2">
    <citation type="submission" date="2018-08" db="EMBL/GenBank/DDBJ databases">
        <authorList>
            <consortium name="NCBI Pathogen Detection Project"/>
        </authorList>
    </citation>
    <scope>NUCLEOTIDE SEQUENCE</scope>
    <source>
        <strain evidence="2">W1_5_ERB1</strain>
    </source>
</reference>
<reference evidence="4 5" key="3">
    <citation type="submission" date="2018-11" db="EMBL/GenBank/DDBJ databases">
        <title>Enterobacteriaceae from Patient.</title>
        <authorList>
            <person name="Shen C."/>
            <person name="Yang Y."/>
            <person name="Tian G."/>
        </authorList>
    </citation>
    <scope>NUCLEOTIDE SEQUENCE [LARGE SCALE GENOMIC DNA]</scope>
    <source>
        <strain evidence="4 5">GBGD28</strain>
    </source>
</reference>
<dbReference type="RefSeq" id="WP_000118152.1">
    <property type="nucleotide sequence ID" value="NZ_AP023222.2"/>
</dbReference>
<evidence type="ECO:0000313" key="2">
    <source>
        <dbReference type="EMBL" id="HAH1417154.1"/>
    </source>
</evidence>
<dbReference type="EMBL" id="WTRX01000020">
    <property type="protein sequence ID" value="MWU31990.1"/>
    <property type="molecule type" value="Genomic_DNA"/>
</dbReference>
<reference evidence="3 6" key="4">
    <citation type="submission" date="2019-12" db="EMBL/GenBank/DDBJ databases">
        <title>Enteriobacteria Tanzani isolates_8377-8380.</title>
        <authorList>
            <person name="Subbiah M."/>
            <person name="Call D."/>
        </authorList>
    </citation>
    <scope>NUCLEOTIDE SEQUENCE [LARGE SCALE GENOMIC DNA]</scope>
    <source>
        <strain evidence="3 6">8378wB3</strain>
    </source>
</reference>
<comment type="caution">
    <text evidence="4">The sequence shown here is derived from an EMBL/GenBank/DDBJ whole genome shotgun (WGS) entry which is preliminary data.</text>
</comment>
<dbReference type="Proteomes" id="UP000844228">
    <property type="component" value="Unassembled WGS sequence"/>
</dbReference>
<dbReference type="EMBL" id="RQTU01000020">
    <property type="protein sequence ID" value="RRD73949.1"/>
    <property type="molecule type" value="Genomic_DNA"/>
</dbReference>
<dbReference type="Proteomes" id="UP000441160">
    <property type="component" value="Unassembled WGS sequence"/>
</dbReference>
<sequence>MSVYLIDKRRRGQQIPPVGIPNHTWFCVLDIDGMDALVDTRHYCDTATATPAKAKKMAALIENWTPPDGWCNGNDRDWHEKMKGYICDFLRKCNGFRVM</sequence>
<evidence type="ECO:0000313" key="5">
    <source>
        <dbReference type="Proteomes" id="UP000271008"/>
    </source>
</evidence>
<dbReference type="Proteomes" id="UP000271008">
    <property type="component" value="Unassembled WGS sequence"/>
</dbReference>
<dbReference type="Pfam" id="PF24881">
    <property type="entry name" value="DUF7739"/>
    <property type="match status" value="1"/>
</dbReference>
<evidence type="ECO:0000313" key="4">
    <source>
        <dbReference type="EMBL" id="RRD73949.1"/>
    </source>
</evidence>
<evidence type="ECO:0000313" key="3">
    <source>
        <dbReference type="EMBL" id="MWU31990.1"/>
    </source>
</evidence>
<evidence type="ECO:0000313" key="6">
    <source>
        <dbReference type="Proteomes" id="UP000441160"/>
    </source>
</evidence>
<reference evidence="2" key="1">
    <citation type="journal article" date="2018" name="Genome Biol.">
        <title>SKESA: strategic k-mer extension for scrupulous assemblies.</title>
        <authorList>
            <person name="Souvorov A."/>
            <person name="Agarwala R."/>
            <person name="Lipman D.J."/>
        </authorList>
    </citation>
    <scope>NUCLEOTIDE SEQUENCE [LARGE SCALE GENOMIC DNA]</scope>
    <source>
        <strain evidence="2">W1_5_ERB1</strain>
    </source>
</reference>
<protein>
    <recommendedName>
        <fullName evidence="1">DUF7739 domain-containing protein</fullName>
    </recommendedName>
</protein>
<dbReference type="InterPro" id="IPR056641">
    <property type="entry name" value="DUF7739"/>
</dbReference>
<accession>A0A2S8I0I6</accession>
<name>A0A2S8I0I6_ECOLX</name>
<evidence type="ECO:0000259" key="1">
    <source>
        <dbReference type="Pfam" id="PF24881"/>
    </source>
</evidence>
<dbReference type="EMBL" id="DABALL010000002">
    <property type="protein sequence ID" value="HAH1417154.1"/>
    <property type="molecule type" value="Genomic_DNA"/>
</dbReference>
<feature type="domain" description="DUF7739" evidence="1">
    <location>
        <begin position="3"/>
        <end position="95"/>
    </location>
</feature>
<gene>
    <name evidence="4" type="ORF">EIA08_18300</name>
    <name evidence="3" type="ORF">GP944_14605</name>
    <name evidence="2" type="ORF">HHH44_000497</name>
</gene>
<organism evidence="4 5">
    <name type="scientific">Escherichia coli</name>
    <dbReference type="NCBI Taxonomy" id="562"/>
    <lineage>
        <taxon>Bacteria</taxon>
        <taxon>Pseudomonadati</taxon>
        <taxon>Pseudomonadota</taxon>
        <taxon>Gammaproteobacteria</taxon>
        <taxon>Enterobacterales</taxon>
        <taxon>Enterobacteriaceae</taxon>
        <taxon>Escherichia</taxon>
    </lineage>
</organism>